<dbReference type="SMART" id="SM00421">
    <property type="entry name" value="HTH_LUXR"/>
    <property type="match status" value="1"/>
</dbReference>
<dbReference type="NCBIfam" id="TIGR03020">
    <property type="entry name" value="EpsA"/>
    <property type="match status" value="1"/>
</dbReference>
<dbReference type="PROSITE" id="PS50043">
    <property type="entry name" value="HTH_LUXR_2"/>
    <property type="match status" value="1"/>
</dbReference>
<sequence>MMGGEFTLTEREAEYLFRIIDSSINIFRRHQFFLWAQGELQGLLPHGMLICLCDEGNGQAVNIERFSRTDMDEIRFSELCRPDGGIVFRAMSAWSAGKNQPLLVCPNNSHTPTYKRFSHDLKRENLQRIAAHGMFDANGRTTCFFTFTQISAALSERHAYFLELLMPHMHMALVRMLFHERHHKQGAVRERSRKLITDRETEILRHVQAGKSNHEIAQLLHISPLTVKNHIQKILKKLDVNNRAHAVAKAMALKITL</sequence>
<dbReference type="AlphaFoldDB" id="A0A1I0BP65"/>
<dbReference type="InterPro" id="IPR017470">
    <property type="entry name" value="Tscrpt_reg_EpsA"/>
</dbReference>
<dbReference type="CDD" id="cd06170">
    <property type="entry name" value="LuxR_C_like"/>
    <property type="match status" value="1"/>
</dbReference>
<evidence type="ECO:0000259" key="4">
    <source>
        <dbReference type="PROSITE" id="PS50043"/>
    </source>
</evidence>
<evidence type="ECO:0000313" key="6">
    <source>
        <dbReference type="Proteomes" id="UP000183339"/>
    </source>
</evidence>
<dbReference type="GO" id="GO:0003677">
    <property type="term" value="F:DNA binding"/>
    <property type="evidence" value="ECO:0007669"/>
    <property type="project" value="UniProtKB-KW"/>
</dbReference>
<reference evidence="5 6" key="1">
    <citation type="submission" date="2016-10" db="EMBL/GenBank/DDBJ databases">
        <authorList>
            <person name="de Groot N.N."/>
        </authorList>
    </citation>
    <scope>NUCLEOTIDE SEQUENCE [LARGE SCALE GENOMIC DNA]</scope>
    <source>
        <strain evidence="5 6">Nl7</strain>
    </source>
</reference>
<dbReference type="PANTHER" id="PTHR44688:SF16">
    <property type="entry name" value="DNA-BINDING TRANSCRIPTIONAL ACTIVATOR DEVR_DOSR"/>
    <property type="match status" value="1"/>
</dbReference>
<evidence type="ECO:0000256" key="2">
    <source>
        <dbReference type="ARBA" id="ARBA00023125"/>
    </source>
</evidence>
<proteinExistence type="predicted"/>
<keyword evidence="1" id="KW-0805">Transcription regulation</keyword>
<dbReference type="RefSeq" id="WP_074705978.1">
    <property type="nucleotide sequence ID" value="NZ_FOHI01000003.1"/>
</dbReference>
<organism evidence="5 6">
    <name type="scientific">Nitrosospira multiformis</name>
    <dbReference type="NCBI Taxonomy" id="1231"/>
    <lineage>
        <taxon>Bacteria</taxon>
        <taxon>Pseudomonadati</taxon>
        <taxon>Pseudomonadota</taxon>
        <taxon>Betaproteobacteria</taxon>
        <taxon>Nitrosomonadales</taxon>
        <taxon>Nitrosomonadaceae</taxon>
        <taxon>Nitrosospira</taxon>
    </lineage>
</organism>
<keyword evidence="3" id="KW-0804">Transcription</keyword>
<dbReference type="Proteomes" id="UP000183339">
    <property type="component" value="Unassembled WGS sequence"/>
</dbReference>
<dbReference type="PANTHER" id="PTHR44688">
    <property type="entry name" value="DNA-BINDING TRANSCRIPTIONAL ACTIVATOR DEVR_DOSR"/>
    <property type="match status" value="1"/>
</dbReference>
<dbReference type="PRINTS" id="PR00038">
    <property type="entry name" value="HTHLUXR"/>
</dbReference>
<name>A0A1I0BP65_9PROT</name>
<dbReference type="Pfam" id="PF00196">
    <property type="entry name" value="GerE"/>
    <property type="match status" value="1"/>
</dbReference>
<dbReference type="EMBL" id="FOHI01000003">
    <property type="protein sequence ID" value="SET08822.1"/>
    <property type="molecule type" value="Genomic_DNA"/>
</dbReference>
<dbReference type="GO" id="GO:0006355">
    <property type="term" value="P:regulation of DNA-templated transcription"/>
    <property type="evidence" value="ECO:0007669"/>
    <property type="project" value="InterPro"/>
</dbReference>
<keyword evidence="2" id="KW-0238">DNA-binding</keyword>
<evidence type="ECO:0000256" key="1">
    <source>
        <dbReference type="ARBA" id="ARBA00023015"/>
    </source>
</evidence>
<protein>
    <submittedName>
        <fullName evidence="5">Transcriptional regulator, LuxR family</fullName>
    </submittedName>
</protein>
<evidence type="ECO:0000313" key="5">
    <source>
        <dbReference type="EMBL" id="SET08822.1"/>
    </source>
</evidence>
<dbReference type="SUPFAM" id="SSF46894">
    <property type="entry name" value="C-terminal effector domain of the bipartite response regulators"/>
    <property type="match status" value="1"/>
</dbReference>
<dbReference type="Gene3D" id="1.10.10.10">
    <property type="entry name" value="Winged helix-like DNA-binding domain superfamily/Winged helix DNA-binding domain"/>
    <property type="match status" value="1"/>
</dbReference>
<dbReference type="InterPro" id="IPR000792">
    <property type="entry name" value="Tscrpt_reg_LuxR_C"/>
</dbReference>
<accession>A0A1I0BP65</accession>
<evidence type="ECO:0000256" key="3">
    <source>
        <dbReference type="ARBA" id="ARBA00023163"/>
    </source>
</evidence>
<dbReference type="InterPro" id="IPR016032">
    <property type="entry name" value="Sig_transdc_resp-reg_C-effctor"/>
</dbReference>
<dbReference type="OrthoDB" id="135231at2"/>
<feature type="domain" description="HTH luxR-type" evidence="4">
    <location>
        <begin position="189"/>
        <end position="254"/>
    </location>
</feature>
<dbReference type="InterPro" id="IPR036388">
    <property type="entry name" value="WH-like_DNA-bd_sf"/>
</dbReference>
<gene>
    <name evidence="5" type="ORF">SAMN05216412_10395</name>
</gene>